<dbReference type="Proteomes" id="UP000373977">
    <property type="component" value="Segment"/>
</dbReference>
<evidence type="ECO:0000313" key="2">
    <source>
        <dbReference type="EMBL" id="ADD21665.1"/>
    </source>
</evidence>
<feature type="region of interest" description="Disordered" evidence="1">
    <location>
        <begin position="1"/>
        <end position="20"/>
    </location>
</feature>
<sequence length="154" mass="16626">MISNWPSPTTAWPKGSNCDGHRPRWSPSLPHRLPKPEAPLHLTLPLRSRWVMLRAAKSSSKPALASVAALPERLKVRPGARGSASAAEADQASTSKEKQWPTLNKRRLGGRSLTTSGAALSNALRLTLRGLSLNSAPHRGMTRTTANCLTGRKL</sequence>
<feature type="compositionally biased region" description="Polar residues" evidence="1">
    <location>
        <begin position="1"/>
        <end position="10"/>
    </location>
</feature>
<feature type="region of interest" description="Disordered" evidence="1">
    <location>
        <begin position="76"/>
        <end position="109"/>
    </location>
</feature>
<evidence type="ECO:0000256" key="1">
    <source>
        <dbReference type="SAM" id="MobiDB-lite"/>
    </source>
</evidence>
<keyword evidence="3" id="KW-1185">Reference proteome</keyword>
<evidence type="ECO:0000313" key="3">
    <source>
        <dbReference type="Proteomes" id="UP000373977"/>
    </source>
</evidence>
<organism evidence="2 3">
    <name type="scientific">Caulobacter phage Cd1</name>
    <dbReference type="NCBI Taxonomy" id="718008"/>
    <lineage>
        <taxon>Viruses</taxon>
        <taxon>Duplodnaviria</taxon>
        <taxon>Heunggongvirae</taxon>
        <taxon>Uroviricota</taxon>
        <taxon>Caudoviricetes</taxon>
        <taxon>Autographivirales</taxon>
        <taxon>Autonotataviridae</taxon>
        <taxon>Conareevirus</taxon>
        <taxon>Conareevirus Cd1</taxon>
    </lineage>
</organism>
<reference evidence="2 3" key="1">
    <citation type="submission" date="2010-01" db="EMBL/GenBank/DDBJ databases">
        <authorList>
            <person name="Kropinski A.M."/>
            <person name="Agwai U."/>
            <person name="Lingohr E.J."/>
            <person name="Poindexter J.S."/>
            <person name="Wright E.R."/>
        </authorList>
    </citation>
    <scope>NUCLEOTIDE SEQUENCE [LARGE SCALE GENOMIC DNA]</scope>
</reference>
<name>F1ADR3_9CAUD</name>
<dbReference type="EMBL" id="GU393987">
    <property type="protein sequence ID" value="ADD21665.1"/>
    <property type="molecule type" value="Genomic_DNA"/>
</dbReference>
<accession>F1ADR3</accession>
<proteinExistence type="predicted"/>
<protein>
    <submittedName>
        <fullName evidence="2">Uncharacterized protein</fullName>
    </submittedName>
</protein>